<dbReference type="PROSITE" id="PS51384">
    <property type="entry name" value="FAD_FR"/>
    <property type="match status" value="1"/>
</dbReference>
<reference evidence="3 4" key="1">
    <citation type="journal article" date="2016" name="Nat. Commun.">
        <title>Thousands of microbial genomes shed light on interconnected biogeochemical processes in an aquifer system.</title>
        <authorList>
            <person name="Anantharaman K."/>
            <person name="Brown C.T."/>
            <person name="Hug L.A."/>
            <person name="Sharon I."/>
            <person name="Castelle C.J."/>
            <person name="Probst A.J."/>
            <person name="Thomas B.C."/>
            <person name="Singh A."/>
            <person name="Wilkins M.J."/>
            <person name="Karaoz U."/>
            <person name="Brodie E.L."/>
            <person name="Williams K.H."/>
            <person name="Hubbard S.S."/>
            <person name="Banfield J.F."/>
        </authorList>
    </citation>
    <scope>NUCLEOTIDE SEQUENCE [LARGE SCALE GENOMIC DNA]</scope>
</reference>
<evidence type="ECO:0000259" key="2">
    <source>
        <dbReference type="PROSITE" id="PS51384"/>
    </source>
</evidence>
<dbReference type="InterPro" id="IPR017938">
    <property type="entry name" value="Riboflavin_synthase-like_b-brl"/>
</dbReference>
<proteinExistence type="predicted"/>
<accession>A0A1F5JSN8</accession>
<keyword evidence="1" id="KW-0812">Transmembrane</keyword>
<evidence type="ECO:0000256" key="1">
    <source>
        <dbReference type="SAM" id="Phobius"/>
    </source>
</evidence>
<evidence type="ECO:0000313" key="3">
    <source>
        <dbReference type="EMBL" id="OGE31634.1"/>
    </source>
</evidence>
<keyword evidence="1" id="KW-0472">Membrane</keyword>
<dbReference type="PRINTS" id="PR00409">
    <property type="entry name" value="PHDIOXRDTASE"/>
</dbReference>
<protein>
    <recommendedName>
        <fullName evidence="2">FAD-binding FR-type domain-containing protein</fullName>
    </recommendedName>
</protein>
<dbReference type="InterPro" id="IPR017927">
    <property type="entry name" value="FAD-bd_FR_type"/>
</dbReference>
<feature type="transmembrane region" description="Helical" evidence="1">
    <location>
        <begin position="220"/>
        <end position="237"/>
    </location>
</feature>
<feature type="transmembrane region" description="Helical" evidence="1">
    <location>
        <begin position="135"/>
        <end position="153"/>
    </location>
</feature>
<dbReference type="CDD" id="cd00322">
    <property type="entry name" value="FNR_like"/>
    <property type="match status" value="1"/>
</dbReference>
<dbReference type="AlphaFoldDB" id="A0A1F5JSN8"/>
<feature type="transmembrane region" description="Helical" evidence="1">
    <location>
        <begin position="160"/>
        <end position="179"/>
    </location>
</feature>
<dbReference type="Gene3D" id="3.40.50.80">
    <property type="entry name" value="Nucleotide-binding domain of ferredoxin-NADP reductase (FNR) module"/>
    <property type="match status" value="1"/>
</dbReference>
<dbReference type="STRING" id="1797768.A3C59_01885"/>
<dbReference type="InterPro" id="IPR039261">
    <property type="entry name" value="FNR_nucleotide-bd"/>
</dbReference>
<dbReference type="SUPFAM" id="SSF63380">
    <property type="entry name" value="Riboflavin synthase domain-like"/>
    <property type="match status" value="1"/>
</dbReference>
<gene>
    <name evidence="3" type="ORF">A3C59_01885</name>
</gene>
<evidence type="ECO:0000313" key="4">
    <source>
        <dbReference type="Proteomes" id="UP000176902"/>
    </source>
</evidence>
<dbReference type="PANTHER" id="PTHR47354:SF5">
    <property type="entry name" value="PROTEIN RFBI"/>
    <property type="match status" value="1"/>
</dbReference>
<organism evidence="3 4">
    <name type="scientific">Candidatus Daviesbacteria bacterium RIFCSPHIGHO2_02_FULL_36_13</name>
    <dbReference type="NCBI Taxonomy" id="1797768"/>
    <lineage>
        <taxon>Bacteria</taxon>
        <taxon>Candidatus Daviesiibacteriota</taxon>
    </lineage>
</organism>
<dbReference type="SUPFAM" id="SSF52343">
    <property type="entry name" value="Ferredoxin reductase-like, C-terminal NADP-linked domain"/>
    <property type="match status" value="1"/>
</dbReference>
<dbReference type="EMBL" id="MFCV01000035">
    <property type="protein sequence ID" value="OGE31634.1"/>
    <property type="molecule type" value="Genomic_DNA"/>
</dbReference>
<feature type="transmembrane region" description="Helical" evidence="1">
    <location>
        <begin position="44"/>
        <end position="63"/>
    </location>
</feature>
<dbReference type="GO" id="GO:0016491">
    <property type="term" value="F:oxidoreductase activity"/>
    <property type="evidence" value="ECO:0007669"/>
    <property type="project" value="InterPro"/>
</dbReference>
<dbReference type="InterPro" id="IPR001433">
    <property type="entry name" value="OxRdtase_FAD/NAD-bd"/>
</dbReference>
<feature type="transmembrane region" description="Helical" evidence="1">
    <location>
        <begin position="75"/>
        <end position="101"/>
    </location>
</feature>
<sequence length="495" mass="56302">MKFIDKFLNSISMYRLMLYYLVFLVSSAIILCFLGILPYIWTDILISAVYVLVICWITNKLFAKLFKASYNPESTLITALILALILGPDLIILTVAGVSAIASKYLLAWKGRHIFNPAAFGAVFCYFTLNYGATWWIGSLETLPFIFLGSILILRKIKRFQLAGIFFILTLILSTIRSAEFGLNTSYFFDLFYFLVPPILFFNSVMLIEPLTSPYKFRHQAIYAVIVAGAYYFYGTIPLEIPLELALLTGNVFAYIVNGSFRKVLTLKSVKKESADVISFSFRVPDKFKFEPGQFLEWTLAHKNPDSRGVRRFFTIASSPTEDEIILASRFADKSSSFKEALKSLRTGDQIIGSNLAGEFTLPSDPSKKFVFTSERRKLCFIAGGIGITPFRSMAEYLIDKDQKRDIILLYSNKTEKDIIFRDVFEKAGWKNIYVNTDIDGYIDEELIKNKVPDYKDRHFYLSGPPSMVDAFADLLSKMGIPGNQIRTDFFPGYN</sequence>
<feature type="transmembrane region" description="Helical" evidence="1">
    <location>
        <begin position="191"/>
        <end position="208"/>
    </location>
</feature>
<dbReference type="PANTHER" id="PTHR47354">
    <property type="entry name" value="NADH OXIDOREDUCTASE HCR"/>
    <property type="match status" value="1"/>
</dbReference>
<dbReference type="Proteomes" id="UP000176902">
    <property type="component" value="Unassembled WGS sequence"/>
</dbReference>
<dbReference type="InterPro" id="IPR050415">
    <property type="entry name" value="MRET"/>
</dbReference>
<dbReference type="Pfam" id="PF00175">
    <property type="entry name" value="NAD_binding_1"/>
    <property type="match status" value="1"/>
</dbReference>
<comment type="caution">
    <text evidence="3">The sequence shown here is derived from an EMBL/GenBank/DDBJ whole genome shotgun (WGS) entry which is preliminary data.</text>
</comment>
<keyword evidence="1" id="KW-1133">Transmembrane helix</keyword>
<feature type="transmembrane region" description="Helical" evidence="1">
    <location>
        <begin position="17"/>
        <end position="37"/>
    </location>
</feature>
<name>A0A1F5JSN8_9BACT</name>
<dbReference type="Gene3D" id="2.40.30.10">
    <property type="entry name" value="Translation factors"/>
    <property type="match status" value="1"/>
</dbReference>
<feature type="domain" description="FAD-binding FR-type" evidence="2">
    <location>
        <begin position="260"/>
        <end position="363"/>
    </location>
</feature>